<dbReference type="Gene3D" id="3.60.60.10">
    <property type="entry name" value="Penicillin V Acylase, Chain A"/>
    <property type="match status" value="1"/>
</dbReference>
<dbReference type="GO" id="GO:0016746">
    <property type="term" value="F:acyltransferase activity"/>
    <property type="evidence" value="ECO:0007669"/>
    <property type="project" value="UniProtKB-KW"/>
</dbReference>
<reference evidence="2" key="1">
    <citation type="submission" date="2022-12" db="EMBL/GenBank/DDBJ databases">
        <title>Paracoccus onchidii sp. nov., isolated from a marine invertebrate from the South China Sea.</title>
        <authorList>
            <person name="Xu S."/>
            <person name="Liu Z."/>
            <person name="Xu Y."/>
        </authorList>
    </citation>
    <scope>NUCLEOTIDE SEQUENCE</scope>
    <source>
        <strain evidence="2">Z330</strain>
    </source>
</reference>
<feature type="domain" description="Peptidase C45 hydrolase" evidence="1">
    <location>
        <begin position="97"/>
        <end position="301"/>
    </location>
</feature>
<organism evidence="2 3">
    <name type="scientific">Paracoccus onchidii</name>
    <dbReference type="NCBI Taxonomy" id="3017813"/>
    <lineage>
        <taxon>Bacteria</taxon>
        <taxon>Pseudomonadati</taxon>
        <taxon>Pseudomonadota</taxon>
        <taxon>Alphaproteobacteria</taxon>
        <taxon>Rhodobacterales</taxon>
        <taxon>Paracoccaceae</taxon>
        <taxon>Paracoccus</taxon>
    </lineage>
</organism>
<dbReference type="NCBIfam" id="NF040521">
    <property type="entry name" value="C45_proenzyme"/>
    <property type="match status" value="1"/>
</dbReference>
<protein>
    <submittedName>
        <fullName evidence="2">C45 family autoproteolytic acyltransferase/hydrolase</fullName>
    </submittedName>
</protein>
<evidence type="ECO:0000259" key="1">
    <source>
        <dbReference type="Pfam" id="PF03417"/>
    </source>
</evidence>
<keyword evidence="3" id="KW-1185">Reference proteome</keyword>
<gene>
    <name evidence="2" type="ORF">PAF17_06390</name>
</gene>
<dbReference type="CDD" id="cd01935">
    <property type="entry name" value="Ntn_CGH_like"/>
    <property type="match status" value="1"/>
</dbReference>
<dbReference type="SUPFAM" id="SSF56235">
    <property type="entry name" value="N-terminal nucleophile aminohydrolases (Ntn hydrolases)"/>
    <property type="match status" value="1"/>
</dbReference>
<dbReference type="Proteomes" id="UP001165641">
    <property type="component" value="Unassembled WGS sequence"/>
</dbReference>
<comment type="caution">
    <text evidence="2">The sequence shown here is derived from an EMBL/GenBank/DDBJ whole genome shotgun (WGS) entry which is preliminary data.</text>
</comment>
<keyword evidence="2" id="KW-0012">Acyltransferase</keyword>
<accession>A0ABT4ZCQ0</accession>
<sequence>MSLLFKAVSEEQPGPIWAGLFDLYWPSYRKWWASEGFSGRPTYRECRLALTQHMPEILPLYDRLCDLAGGGDSAARFLSFYCPPRYLSGCSQAIWQGDKPLLVRNYDYSPKAFDAILMHTAWQGRRVIGMSDGMFGLIDGMNDAGLALSLTFGGRRDVGEGFGIPLILRYILQTCETLDDAAAVLRRVPCHMSYNVTVLDAQRRYFTAYLTPDRPTVISQVPVATNHQERVEWPGHARFTATVERQRFLLNRLTLHPETQDRFISMFLRPPLYSTAFSMGFGTLYTAAYMPADGAMQVWWPHHVWRHSFDNFEVGSQIVLLPDDANAAPHVKVPESGH</sequence>
<dbReference type="RefSeq" id="WP_271888261.1">
    <property type="nucleotide sequence ID" value="NZ_JAQBIE010000007.1"/>
</dbReference>
<dbReference type="EMBL" id="JAQBIE010000007">
    <property type="protein sequence ID" value="MDB6177134.1"/>
    <property type="molecule type" value="Genomic_DNA"/>
</dbReference>
<proteinExistence type="predicted"/>
<dbReference type="Pfam" id="PF03417">
    <property type="entry name" value="AAT"/>
    <property type="match status" value="1"/>
</dbReference>
<name>A0ABT4ZCQ0_9RHOB</name>
<dbReference type="InterPro" id="IPR005079">
    <property type="entry name" value="Peptidase_C45_hydrolase"/>
</dbReference>
<evidence type="ECO:0000313" key="2">
    <source>
        <dbReference type="EMBL" id="MDB6177134.1"/>
    </source>
</evidence>
<dbReference type="InterPro" id="IPR047794">
    <property type="entry name" value="C45_proenzyme-like"/>
</dbReference>
<evidence type="ECO:0000313" key="3">
    <source>
        <dbReference type="Proteomes" id="UP001165641"/>
    </source>
</evidence>
<keyword evidence="2" id="KW-0808">Transferase</keyword>
<dbReference type="InterPro" id="IPR029055">
    <property type="entry name" value="Ntn_hydrolases_N"/>
</dbReference>